<accession>A0A655JHV6</accession>
<evidence type="ECO:0000313" key="3">
    <source>
        <dbReference type="Proteomes" id="UP000044938"/>
    </source>
</evidence>
<protein>
    <submittedName>
        <fullName evidence="2">Uncharacterized protein</fullName>
    </submittedName>
</protein>
<organism evidence="2 3">
    <name type="scientific">Mycobacterium tuberculosis</name>
    <dbReference type="NCBI Taxonomy" id="1773"/>
    <lineage>
        <taxon>Bacteria</taxon>
        <taxon>Bacillati</taxon>
        <taxon>Actinomycetota</taxon>
        <taxon>Actinomycetes</taxon>
        <taxon>Mycobacteriales</taxon>
        <taxon>Mycobacteriaceae</taxon>
        <taxon>Mycobacterium</taxon>
        <taxon>Mycobacterium tuberculosis complex</taxon>
    </lineage>
</organism>
<dbReference type="Proteomes" id="UP000044938">
    <property type="component" value="Unassembled WGS sequence"/>
</dbReference>
<dbReference type="AlphaFoldDB" id="A0A655JHV6"/>
<feature type="region of interest" description="Disordered" evidence="1">
    <location>
        <begin position="67"/>
        <end position="126"/>
    </location>
</feature>
<reference evidence="2 3" key="1">
    <citation type="submission" date="2015-03" db="EMBL/GenBank/DDBJ databases">
        <authorList>
            <consortium name="Pathogen Informatics"/>
        </authorList>
    </citation>
    <scope>NUCLEOTIDE SEQUENCE [LARGE SCALE GENOMIC DNA]</scope>
    <source>
        <strain evidence="2 3">M09401471</strain>
    </source>
</reference>
<evidence type="ECO:0000313" key="2">
    <source>
        <dbReference type="EMBL" id="COW94739.1"/>
    </source>
</evidence>
<dbReference type="EMBL" id="CSAJ01000603">
    <property type="protein sequence ID" value="COW94739.1"/>
    <property type="molecule type" value="Genomic_DNA"/>
</dbReference>
<evidence type="ECO:0000256" key="1">
    <source>
        <dbReference type="SAM" id="MobiDB-lite"/>
    </source>
</evidence>
<proteinExistence type="predicted"/>
<gene>
    <name evidence="2" type="ORF">ERS007720_03612</name>
</gene>
<sequence>MVRTAASMLAPVAMPSSTRITILARGSTTGRPPRYASSRRCSSAVSLSIAARTCWSVMRKLETTSSFITTPPPLANAPIASSRHCGTPSLRTRNTSNSAPSADATSQPTGTPPRARPRTSNRSLPR</sequence>
<feature type="compositionally biased region" description="Polar residues" evidence="1">
    <location>
        <begin position="89"/>
        <end position="107"/>
    </location>
</feature>
<feature type="compositionally biased region" description="Basic residues" evidence="1">
    <location>
        <begin position="115"/>
        <end position="126"/>
    </location>
</feature>
<name>A0A655JHV6_MYCTX</name>